<dbReference type="EMBL" id="ML732188">
    <property type="protein sequence ID" value="KAB8075889.1"/>
    <property type="molecule type" value="Genomic_DNA"/>
</dbReference>
<evidence type="ECO:0000256" key="5">
    <source>
        <dbReference type="ARBA" id="ARBA00023002"/>
    </source>
</evidence>
<dbReference type="InterPro" id="IPR036188">
    <property type="entry name" value="FAD/NAD-bd_sf"/>
</dbReference>
<evidence type="ECO:0000313" key="6">
    <source>
        <dbReference type="EMBL" id="KAB8075889.1"/>
    </source>
</evidence>
<dbReference type="OrthoDB" id="74360at2759"/>
<evidence type="ECO:0000256" key="3">
    <source>
        <dbReference type="ARBA" id="ARBA00022630"/>
    </source>
</evidence>
<evidence type="ECO:0000256" key="4">
    <source>
        <dbReference type="ARBA" id="ARBA00022827"/>
    </source>
</evidence>
<organism evidence="6 7">
    <name type="scientific">Aspergillus leporis</name>
    <dbReference type="NCBI Taxonomy" id="41062"/>
    <lineage>
        <taxon>Eukaryota</taxon>
        <taxon>Fungi</taxon>
        <taxon>Dikarya</taxon>
        <taxon>Ascomycota</taxon>
        <taxon>Pezizomycotina</taxon>
        <taxon>Eurotiomycetes</taxon>
        <taxon>Eurotiomycetidae</taxon>
        <taxon>Eurotiales</taxon>
        <taxon>Aspergillaceae</taxon>
        <taxon>Aspergillus</taxon>
        <taxon>Aspergillus subgen. Circumdati</taxon>
    </lineage>
</organism>
<dbReference type="PANTHER" id="PTHR42877">
    <property type="entry name" value="L-ORNITHINE N(5)-MONOOXYGENASE-RELATED"/>
    <property type="match status" value="1"/>
</dbReference>
<dbReference type="GO" id="GO:0050660">
    <property type="term" value="F:flavin adenine dinucleotide binding"/>
    <property type="evidence" value="ECO:0007669"/>
    <property type="project" value="InterPro"/>
</dbReference>
<protein>
    <recommendedName>
        <fullName evidence="8">L-ornithine N(5)-monooxygenase</fullName>
    </recommendedName>
</protein>
<dbReference type="PANTHER" id="PTHR42877:SF12">
    <property type="entry name" value="MONOOXYGENASE"/>
    <property type="match status" value="1"/>
</dbReference>
<name>A0A5N5X5E0_9EURO</name>
<dbReference type="InterPro" id="IPR051209">
    <property type="entry name" value="FAD-bind_Monooxygenase_sf"/>
</dbReference>
<comment type="cofactor">
    <cofactor evidence="1">
        <name>FAD</name>
        <dbReference type="ChEBI" id="CHEBI:57692"/>
    </cofactor>
</comment>
<dbReference type="InterPro" id="IPR020946">
    <property type="entry name" value="Flavin_mOase-like"/>
</dbReference>
<keyword evidence="7" id="KW-1185">Reference proteome</keyword>
<dbReference type="SUPFAM" id="SSF51905">
    <property type="entry name" value="FAD/NAD(P)-binding domain"/>
    <property type="match status" value="2"/>
</dbReference>
<reference evidence="6 7" key="1">
    <citation type="submission" date="2019-04" db="EMBL/GenBank/DDBJ databases">
        <title>Friends and foes A comparative genomics study of 23 Aspergillus species from section Flavi.</title>
        <authorList>
            <consortium name="DOE Joint Genome Institute"/>
            <person name="Kjaerbolling I."/>
            <person name="Vesth T."/>
            <person name="Frisvad J.C."/>
            <person name="Nybo J.L."/>
            <person name="Theobald S."/>
            <person name="Kildgaard S."/>
            <person name="Isbrandt T."/>
            <person name="Kuo A."/>
            <person name="Sato A."/>
            <person name="Lyhne E.K."/>
            <person name="Kogle M.E."/>
            <person name="Wiebenga A."/>
            <person name="Kun R.S."/>
            <person name="Lubbers R.J."/>
            <person name="Makela M.R."/>
            <person name="Barry K."/>
            <person name="Chovatia M."/>
            <person name="Clum A."/>
            <person name="Daum C."/>
            <person name="Haridas S."/>
            <person name="He G."/>
            <person name="LaButti K."/>
            <person name="Lipzen A."/>
            <person name="Mondo S."/>
            <person name="Riley R."/>
            <person name="Salamov A."/>
            <person name="Simmons B.A."/>
            <person name="Magnuson J.K."/>
            <person name="Henrissat B."/>
            <person name="Mortensen U.H."/>
            <person name="Larsen T.O."/>
            <person name="Devries R.P."/>
            <person name="Grigoriev I.V."/>
            <person name="Machida M."/>
            <person name="Baker S.E."/>
            <person name="Andersen M.R."/>
        </authorList>
    </citation>
    <scope>NUCLEOTIDE SEQUENCE [LARGE SCALE GENOMIC DNA]</scope>
    <source>
        <strain evidence="6 7">CBS 151.66</strain>
    </source>
</reference>
<sequence length="559" mass="62818">MTRGLPSSTFPKDPIYEPQRRLRVLAIGAGASGLLLAYKLQRHFDRLELQIFEKNPAVAGTWFENRYPGCACDVPSHCYTWSFEPNPRWSANYAGSDEIRQYFTDFCHRHHLGRYIQLQHEVIRAEWQTEGTQWMVTVRDLQQGQVTQHAADILVDATGILNRPKWPSVPGLSSFNGSVVHTAAWDSSVELQDRSVAVIGNGSSGIQVVPAILPSVRQLIHFVRQPAWIAPAVDQRYHPYTMDEIARFTSSPSTLLAERRRIESRMNSGFSKFIHGSDAQHRAQRHVRAEMERRLAGSEELQDALIPDFPFGCRRPTPGVGYLEALTDPKVQTVRGAEIAQVTPEQVVLDDGRSYTVDVIVCATGFDASYRPRFPVVGHAGEPLWQDDVSAYLGLAVPGFPNYFRILGPNCPVGNGPVLIVIEQQVAYIVHMLAKLQKENLRACEVSAEATQTFNAWKDAFMQHTVWTSGCRSWYHGGDRKSRVIALWPGSTLHYLEAIHQPRYEDWTWTRDAEINPWAFLGNGMSSAEARPGGNLTWYLRTEDDEAVDPCLVSSHLAA</sequence>
<dbReference type="Proteomes" id="UP000326565">
    <property type="component" value="Unassembled WGS sequence"/>
</dbReference>
<proteinExistence type="inferred from homology"/>
<evidence type="ECO:0000313" key="7">
    <source>
        <dbReference type="Proteomes" id="UP000326565"/>
    </source>
</evidence>
<keyword evidence="4" id="KW-0274">FAD</keyword>
<dbReference type="AlphaFoldDB" id="A0A5N5X5E0"/>
<gene>
    <name evidence="6" type="ORF">BDV29DRAFT_200632</name>
</gene>
<evidence type="ECO:0000256" key="2">
    <source>
        <dbReference type="ARBA" id="ARBA00010139"/>
    </source>
</evidence>
<keyword evidence="5" id="KW-0560">Oxidoreductase</keyword>
<comment type="similarity">
    <text evidence="2">Belongs to the FAD-binding monooxygenase family.</text>
</comment>
<accession>A0A5N5X5E0</accession>
<dbReference type="GO" id="GO:0050661">
    <property type="term" value="F:NADP binding"/>
    <property type="evidence" value="ECO:0007669"/>
    <property type="project" value="InterPro"/>
</dbReference>
<dbReference type="Gene3D" id="3.50.50.60">
    <property type="entry name" value="FAD/NAD(P)-binding domain"/>
    <property type="match status" value="2"/>
</dbReference>
<dbReference type="Pfam" id="PF00743">
    <property type="entry name" value="FMO-like"/>
    <property type="match status" value="1"/>
</dbReference>
<keyword evidence="3" id="KW-0285">Flavoprotein</keyword>
<evidence type="ECO:0008006" key="8">
    <source>
        <dbReference type="Google" id="ProtNLM"/>
    </source>
</evidence>
<evidence type="ECO:0000256" key="1">
    <source>
        <dbReference type="ARBA" id="ARBA00001974"/>
    </source>
</evidence>
<dbReference type="GO" id="GO:0004499">
    <property type="term" value="F:N,N-dimethylaniline monooxygenase activity"/>
    <property type="evidence" value="ECO:0007669"/>
    <property type="project" value="InterPro"/>
</dbReference>